<sequence>MDNTNTPERSMRQVTGKLLHAGFEYDDDLILDLYGSVDEDGCHVESVAIAGSTVEIAQLFHGRQMEHMGLWLALKDGNPTQREWADRHKHHAAAYIN</sequence>
<proteinExistence type="predicted"/>
<name>A0A848HPX0_9BURK</name>
<gene>
    <name evidence="1" type="ORF">HHL21_12345</name>
</gene>
<dbReference type="Proteomes" id="UP000583752">
    <property type="component" value="Unassembled WGS sequence"/>
</dbReference>
<organism evidence="1 2">
    <name type="scientific">Massilia polaris</name>
    <dbReference type="NCBI Taxonomy" id="2728846"/>
    <lineage>
        <taxon>Bacteria</taxon>
        <taxon>Pseudomonadati</taxon>
        <taxon>Pseudomonadota</taxon>
        <taxon>Betaproteobacteria</taxon>
        <taxon>Burkholderiales</taxon>
        <taxon>Oxalobacteraceae</taxon>
        <taxon>Telluria group</taxon>
        <taxon>Massilia</taxon>
    </lineage>
</organism>
<evidence type="ECO:0000313" key="2">
    <source>
        <dbReference type="Proteomes" id="UP000583752"/>
    </source>
</evidence>
<reference evidence="1 2" key="1">
    <citation type="submission" date="2020-04" db="EMBL/GenBank/DDBJ databases">
        <title>Massilia sp. RP-1-19 isolated from soil.</title>
        <authorList>
            <person name="Dahal R.H."/>
        </authorList>
    </citation>
    <scope>NUCLEOTIDE SEQUENCE [LARGE SCALE GENOMIC DNA]</scope>
    <source>
        <strain evidence="1 2">RP-1-19</strain>
    </source>
</reference>
<keyword evidence="2" id="KW-1185">Reference proteome</keyword>
<dbReference type="EMBL" id="JABBGG010000006">
    <property type="protein sequence ID" value="NML61851.1"/>
    <property type="molecule type" value="Genomic_DNA"/>
</dbReference>
<dbReference type="AlphaFoldDB" id="A0A848HPX0"/>
<comment type="caution">
    <text evidence="1">The sequence shown here is derived from an EMBL/GenBank/DDBJ whole genome shotgun (WGS) entry which is preliminary data.</text>
</comment>
<accession>A0A848HPX0</accession>
<evidence type="ECO:0000313" key="1">
    <source>
        <dbReference type="EMBL" id="NML61851.1"/>
    </source>
</evidence>
<protein>
    <submittedName>
        <fullName evidence="1">Uncharacterized protein</fullName>
    </submittedName>
</protein>
<dbReference type="RefSeq" id="WP_169466213.1">
    <property type="nucleotide sequence ID" value="NZ_JABBGG010000006.1"/>
</dbReference>